<sequence length="129" mass="14523">MTTFDRKINQIAARHGWSIEKQPRAAVPCYIIAAPTYEDTGKIVAVLNRCKGLHHETLTPIHYESWAVKVYDAGQIAAYRERERQKAALVDAFYMALKANGGDQNAAKAAQREKAVQWNAVEVFNEIYA</sequence>
<proteinExistence type="predicted"/>
<evidence type="ECO:0000313" key="1">
    <source>
        <dbReference type="EMBL" id="MSC81712.1"/>
    </source>
</evidence>
<accession>A0A2J4JSH6</accession>
<dbReference type="RefSeq" id="WP_097782179.1">
    <property type="nucleotide sequence ID" value="NZ_NMTS02000001.1"/>
</dbReference>
<name>A0A2J4JSH6_9FIRM</name>
<dbReference type="EMBL" id="WKQE01000022">
    <property type="protein sequence ID" value="MSC81712.1"/>
    <property type="molecule type" value="Genomic_DNA"/>
</dbReference>
<reference evidence="2" key="2">
    <citation type="submission" date="2017-07" db="EMBL/GenBank/DDBJ databases">
        <authorList>
            <person name="Sun Z.S."/>
            <person name="Albrecht U."/>
            <person name="Echele G."/>
            <person name="Lee C.C."/>
        </authorList>
    </citation>
    <scope>NUCLEOTIDE SEQUENCE</scope>
    <source>
        <strain evidence="2">CNCM I 4542</strain>
    </source>
</reference>
<comment type="caution">
    <text evidence="2">The sequence shown here is derived from an EMBL/GenBank/DDBJ whole genome shotgun (WGS) entry which is preliminary data.</text>
</comment>
<dbReference type="AlphaFoldDB" id="A0A2J4JSH6"/>
<dbReference type="EMBL" id="NMTS02000001">
    <property type="protein sequence ID" value="PLK30813.1"/>
    <property type="molecule type" value="Genomic_DNA"/>
</dbReference>
<gene>
    <name evidence="2" type="ORF">CGS50_004165</name>
    <name evidence="1" type="ORF">GKD85_13055</name>
</gene>
<dbReference type="Proteomes" id="UP000221015">
    <property type="component" value="Unassembled WGS sequence"/>
</dbReference>
<evidence type="ECO:0000313" key="2">
    <source>
        <dbReference type="EMBL" id="PLK30813.1"/>
    </source>
</evidence>
<reference evidence="2 3" key="1">
    <citation type="journal article" date="2017" name="Front. Microbiol.">
        <title>New Insights into the Diversity of the Genus Faecalibacterium.</title>
        <authorList>
            <person name="Benevides L."/>
            <person name="Burman S."/>
            <person name="Martin R."/>
            <person name="Robert V."/>
            <person name="Thomas M."/>
            <person name="Miquel S."/>
            <person name="Chain F."/>
            <person name="Sokol H."/>
            <person name="Bermudez-Humaran L.G."/>
            <person name="Morrison M."/>
            <person name="Langella P."/>
            <person name="Azevedo V.A."/>
            <person name="Chatel J.M."/>
            <person name="Soares S."/>
        </authorList>
    </citation>
    <scope>NUCLEOTIDE SEQUENCE [LARGE SCALE GENOMIC DNA]</scope>
    <source>
        <strain evidence="2 3">CNCM I 4542</strain>
    </source>
</reference>
<dbReference type="Proteomes" id="UP000477010">
    <property type="component" value="Unassembled WGS sequence"/>
</dbReference>
<evidence type="ECO:0000313" key="3">
    <source>
        <dbReference type="Proteomes" id="UP000221015"/>
    </source>
</evidence>
<protein>
    <submittedName>
        <fullName evidence="2">Uncharacterized protein</fullName>
    </submittedName>
</protein>
<organism evidence="2 3">
    <name type="scientific">Faecalibacterium prausnitzii</name>
    <dbReference type="NCBI Taxonomy" id="853"/>
    <lineage>
        <taxon>Bacteria</taxon>
        <taxon>Bacillati</taxon>
        <taxon>Bacillota</taxon>
        <taxon>Clostridia</taxon>
        <taxon>Eubacteriales</taxon>
        <taxon>Oscillospiraceae</taxon>
        <taxon>Faecalibacterium</taxon>
    </lineage>
</organism>
<reference evidence="1 4" key="3">
    <citation type="journal article" date="2019" name="Nat. Med.">
        <title>A library of human gut bacterial isolates paired with longitudinal multiomics data enables mechanistic microbiome research.</title>
        <authorList>
            <person name="Poyet M."/>
            <person name="Groussin M."/>
            <person name="Gibbons S.M."/>
            <person name="Avila-Pacheco J."/>
            <person name="Jiang X."/>
            <person name="Kearney S.M."/>
            <person name="Perrotta A.R."/>
            <person name="Berdy B."/>
            <person name="Zhao S."/>
            <person name="Lieberman T.D."/>
            <person name="Swanson P.K."/>
            <person name="Smith M."/>
            <person name="Roesemann S."/>
            <person name="Alexander J.E."/>
            <person name="Rich S.A."/>
            <person name="Livny J."/>
            <person name="Vlamakis H."/>
            <person name="Clish C."/>
            <person name="Bullock K."/>
            <person name="Deik A."/>
            <person name="Scott J."/>
            <person name="Pierce K.A."/>
            <person name="Xavier R.J."/>
            <person name="Alm E.J."/>
        </authorList>
    </citation>
    <scope>NUCLEOTIDE SEQUENCE [LARGE SCALE GENOMIC DNA]</scope>
    <source>
        <strain evidence="1 4">BIOML-B9</strain>
    </source>
</reference>
<evidence type="ECO:0000313" key="4">
    <source>
        <dbReference type="Proteomes" id="UP000477010"/>
    </source>
</evidence>